<dbReference type="STRING" id="1479485.DA73_0226265"/>
<dbReference type="OrthoDB" id="9782252at2"/>
<evidence type="ECO:0000313" key="1">
    <source>
        <dbReference type="EMBL" id="KAF3884646.1"/>
    </source>
</evidence>
<reference evidence="2" key="1">
    <citation type="journal article" date="2015" name="Genome Announc.">
        <title>Draft Genome Sequence of Tolypothrix boutellei Strain VB521301.</title>
        <authorList>
            <person name="Chandrababunaidu M.M."/>
            <person name="Singh D."/>
            <person name="Sen D."/>
            <person name="Bhan S."/>
            <person name="Das S."/>
            <person name="Gupta A."/>
            <person name="Adhikary S.P."/>
            <person name="Tripathy S."/>
        </authorList>
    </citation>
    <scope>NUCLEOTIDE SEQUENCE</scope>
    <source>
        <strain evidence="2">VB521301</strain>
    </source>
</reference>
<proteinExistence type="predicted"/>
<dbReference type="InterPro" id="IPR003489">
    <property type="entry name" value="RHF/RaiA"/>
</dbReference>
<dbReference type="AlphaFoldDB" id="A0A0C1NAT5"/>
<accession>A0A0C1NAT5</accession>
<dbReference type="CDD" id="cd00552">
    <property type="entry name" value="RaiA"/>
    <property type="match status" value="1"/>
</dbReference>
<keyword evidence="3" id="KW-1185">Reference proteome</keyword>
<dbReference type="Proteomes" id="UP000029738">
    <property type="component" value="Unassembled WGS sequence"/>
</dbReference>
<organism evidence="2">
    <name type="scientific">Tolypothrix bouteillei VB521301</name>
    <dbReference type="NCBI Taxonomy" id="1479485"/>
    <lineage>
        <taxon>Bacteria</taxon>
        <taxon>Bacillati</taxon>
        <taxon>Cyanobacteriota</taxon>
        <taxon>Cyanophyceae</taxon>
        <taxon>Nostocales</taxon>
        <taxon>Tolypothrichaceae</taxon>
        <taxon>Tolypothrix</taxon>
    </lineage>
</organism>
<dbReference type="RefSeq" id="WP_038086716.1">
    <property type="nucleotide sequence ID" value="NZ_JHEG04000001.1"/>
</dbReference>
<protein>
    <submittedName>
        <fullName evidence="2">RNA polymerase subunit sigma-54</fullName>
    </submittedName>
    <submittedName>
        <fullName evidence="1">Ribosome-associated translation inhibitor RaiA</fullName>
    </submittedName>
</protein>
<gene>
    <name evidence="2" type="ORF">DA73_0226265</name>
    <name evidence="1" type="ORF">DA73_0400003505</name>
</gene>
<dbReference type="Pfam" id="PF02482">
    <property type="entry name" value="Ribosomal_S30AE"/>
    <property type="match status" value="1"/>
</dbReference>
<dbReference type="Gene3D" id="3.30.160.100">
    <property type="entry name" value="Ribosome hibernation promotion factor-like"/>
    <property type="match status" value="1"/>
</dbReference>
<evidence type="ECO:0000313" key="2">
    <source>
        <dbReference type="EMBL" id="KIE09801.1"/>
    </source>
</evidence>
<dbReference type="EMBL" id="JHEG04000001">
    <property type="protein sequence ID" value="KAF3884646.1"/>
    <property type="molecule type" value="Genomic_DNA"/>
</dbReference>
<reference evidence="1" key="2">
    <citation type="submission" date="2019-11" db="EMBL/GenBank/DDBJ databases">
        <title>Improved Assembly of Tolypothrix boutellei genome.</title>
        <authorList>
            <person name="Sarangi A.N."/>
            <person name="Mukherjee M."/>
            <person name="Ghosh S."/>
            <person name="Singh D."/>
            <person name="Das A."/>
            <person name="Kant S."/>
            <person name="Prusty A."/>
            <person name="Tripathy S."/>
        </authorList>
    </citation>
    <scope>NUCLEOTIDE SEQUENCE</scope>
    <source>
        <strain evidence="1">VB521301</strain>
    </source>
</reference>
<sequence>MAIPLQLTFHNVQSSASVEEKIRENVQKLERFYNRVINCRVTVDAPHRNQRKGNLYHVRIDLTLPKENIIVNHNPSDETSHADIYIAIRDAFETARRQLQDYTNLHQ</sequence>
<name>A0A0C1NAT5_9CYAN</name>
<comment type="caution">
    <text evidence="2">The sequence shown here is derived from an EMBL/GenBank/DDBJ whole genome shotgun (WGS) entry which is preliminary data.</text>
</comment>
<dbReference type="EMBL" id="JHEG02000054">
    <property type="protein sequence ID" value="KIE09801.1"/>
    <property type="molecule type" value="Genomic_DNA"/>
</dbReference>
<dbReference type="SUPFAM" id="SSF69754">
    <property type="entry name" value="Ribosome binding protein Y (YfiA homologue)"/>
    <property type="match status" value="1"/>
</dbReference>
<dbReference type="InterPro" id="IPR036567">
    <property type="entry name" value="RHF-like"/>
</dbReference>
<evidence type="ECO:0000313" key="3">
    <source>
        <dbReference type="Proteomes" id="UP000029738"/>
    </source>
</evidence>